<feature type="transmembrane region" description="Helical" evidence="2">
    <location>
        <begin position="250"/>
        <end position="275"/>
    </location>
</feature>
<keyword evidence="2" id="KW-0472">Membrane</keyword>
<dbReference type="RefSeq" id="WP_153523561.1">
    <property type="nucleotide sequence ID" value="NZ_JBEPDZ010000005.1"/>
</dbReference>
<feature type="transmembrane region" description="Helical" evidence="2">
    <location>
        <begin position="323"/>
        <end position="341"/>
    </location>
</feature>
<dbReference type="InterPro" id="IPR002656">
    <property type="entry name" value="Acyl_transf_3_dom"/>
</dbReference>
<feature type="domain" description="Acyltransferase 3" evidence="3">
    <location>
        <begin position="33"/>
        <end position="338"/>
    </location>
</feature>
<proteinExistence type="predicted"/>
<dbReference type="Proteomes" id="UP000419138">
    <property type="component" value="Unassembled WGS sequence"/>
</dbReference>
<feature type="transmembrane region" description="Helical" evidence="2">
    <location>
        <begin position="211"/>
        <end position="230"/>
    </location>
</feature>
<feature type="transmembrane region" description="Helical" evidence="2">
    <location>
        <begin position="128"/>
        <end position="146"/>
    </location>
</feature>
<dbReference type="PANTHER" id="PTHR37312:SF1">
    <property type="entry name" value="MEMBRANE-BOUND ACYLTRANSFERASE YKRP-RELATED"/>
    <property type="match status" value="1"/>
</dbReference>
<feature type="transmembrane region" description="Helical" evidence="2">
    <location>
        <begin position="97"/>
        <end position="116"/>
    </location>
</feature>
<evidence type="ECO:0000259" key="3">
    <source>
        <dbReference type="Pfam" id="PF01757"/>
    </source>
</evidence>
<evidence type="ECO:0000313" key="5">
    <source>
        <dbReference type="Proteomes" id="UP000419138"/>
    </source>
</evidence>
<dbReference type="PANTHER" id="PTHR37312">
    <property type="entry name" value="MEMBRANE-BOUND ACYLTRANSFERASE YKRP-RELATED"/>
    <property type="match status" value="1"/>
</dbReference>
<reference evidence="4 5" key="1">
    <citation type="submission" date="2019-05" db="EMBL/GenBank/DDBJ databases">
        <title>Comparative genomics and metabolomics analyses of clavulanic acid producing Streptomyces species provides insight into specialized metabolism and evolution of beta-lactam biosynthetic gene clusters.</title>
        <authorList>
            <person name="Moore M.A."/>
            <person name="Cruz-Morales P."/>
            <person name="Barona Gomez F."/>
            <person name="Kapil T."/>
        </authorList>
    </citation>
    <scope>NUCLEOTIDE SEQUENCE [LARGE SCALE GENOMIC DNA]</scope>
    <source>
        <strain evidence="4 5">NRRL 5741</strain>
    </source>
</reference>
<dbReference type="GO" id="GO:0016747">
    <property type="term" value="F:acyltransferase activity, transferring groups other than amino-acyl groups"/>
    <property type="evidence" value="ECO:0007669"/>
    <property type="project" value="InterPro"/>
</dbReference>
<sequence>MTTKTAVRASPLPARTTERMTEAGAAGPAGRDPFFDNAKYVAIVLVAIAHAWEPVMDGNSVTRALYLVVYTFHMPAFIVISGYFSRGYTGKPHQVRRLVTGIAVPYVVFEIFYSLFHRYADDAPEQQISLLDPYYLTWFLAALFIWRLTTPIWRQIRHPLPVSIVIAALASVTPDIGDDLNLQRVLQFLPFFVLGLVLRPEHFRLVRRREARLLAVPVFAGTLALAYWIAPHVTLEWFYRNSSAQELDMPWWTGMVMTLTLFGFGALLTGAFLAWVPRRRTWFTALGLGTICGYLLHGVPLQATEYAGVFETYAWLSDPSGEILVTVVTAVMVTLFCTPPVRRALRWATEPEMRWAFRRDASEPGPPR</sequence>
<dbReference type="EMBL" id="VCLA01000140">
    <property type="protein sequence ID" value="MQT01854.1"/>
    <property type="molecule type" value="Genomic_DNA"/>
</dbReference>
<evidence type="ECO:0000313" key="4">
    <source>
        <dbReference type="EMBL" id="MQT01854.1"/>
    </source>
</evidence>
<feature type="transmembrane region" description="Helical" evidence="2">
    <location>
        <begin position="282"/>
        <end position="303"/>
    </location>
</feature>
<keyword evidence="5" id="KW-1185">Reference proteome</keyword>
<feature type="transmembrane region" description="Helical" evidence="2">
    <location>
        <begin position="64"/>
        <end position="85"/>
    </location>
</feature>
<evidence type="ECO:0000256" key="1">
    <source>
        <dbReference type="SAM" id="MobiDB-lite"/>
    </source>
</evidence>
<accession>A0A646KHY1</accession>
<dbReference type="Pfam" id="PF01757">
    <property type="entry name" value="Acyl_transf_3"/>
    <property type="match status" value="1"/>
</dbReference>
<organism evidence="4 5">
    <name type="scientific">Streptomyces jumonjinensis</name>
    <dbReference type="NCBI Taxonomy" id="1945"/>
    <lineage>
        <taxon>Bacteria</taxon>
        <taxon>Bacillati</taxon>
        <taxon>Actinomycetota</taxon>
        <taxon>Actinomycetes</taxon>
        <taxon>Kitasatosporales</taxon>
        <taxon>Streptomycetaceae</taxon>
        <taxon>Streptomyces</taxon>
    </lineage>
</organism>
<gene>
    <name evidence="4" type="ORF">FF041_17050</name>
</gene>
<comment type="caution">
    <text evidence="4">The sequence shown here is derived from an EMBL/GenBank/DDBJ whole genome shotgun (WGS) entry which is preliminary data.</text>
</comment>
<keyword evidence="2" id="KW-1133">Transmembrane helix</keyword>
<evidence type="ECO:0000256" key="2">
    <source>
        <dbReference type="SAM" id="Phobius"/>
    </source>
</evidence>
<dbReference type="AlphaFoldDB" id="A0A646KHY1"/>
<protein>
    <recommendedName>
        <fullName evidence="3">Acyltransferase 3 domain-containing protein</fullName>
    </recommendedName>
</protein>
<dbReference type="OrthoDB" id="6623990at2"/>
<dbReference type="InterPro" id="IPR052734">
    <property type="entry name" value="Nod_factor_acetyltransferase"/>
</dbReference>
<feature type="region of interest" description="Disordered" evidence="1">
    <location>
        <begin position="1"/>
        <end position="26"/>
    </location>
</feature>
<name>A0A646KHY1_STRJU</name>
<keyword evidence="2" id="KW-0812">Transmembrane</keyword>